<name>A0A7W3T4A0_9ACTN</name>
<evidence type="ECO:0000259" key="2">
    <source>
        <dbReference type="Pfam" id="PF01609"/>
    </source>
</evidence>
<dbReference type="NCBIfam" id="NF033580">
    <property type="entry name" value="transpos_IS5_3"/>
    <property type="match status" value="1"/>
</dbReference>
<organism evidence="4 5">
    <name type="scientific">Streptomyces calidiresistens</name>
    <dbReference type="NCBI Taxonomy" id="1485586"/>
    <lineage>
        <taxon>Bacteria</taxon>
        <taxon>Bacillati</taxon>
        <taxon>Actinomycetota</taxon>
        <taxon>Actinomycetes</taxon>
        <taxon>Kitasatosporales</taxon>
        <taxon>Streptomycetaceae</taxon>
        <taxon>Streptomyces</taxon>
    </lineage>
</organism>
<reference evidence="5" key="1">
    <citation type="submission" date="2019-10" db="EMBL/GenBank/DDBJ databases">
        <title>Streptomyces sp. nov., a novel actinobacterium isolated from alkaline environment.</title>
        <authorList>
            <person name="Golinska P."/>
        </authorList>
    </citation>
    <scope>NUCLEOTIDE SEQUENCE [LARGE SCALE GENOMIC DNA]</scope>
    <source>
        <strain evidence="5">DSM 42108</strain>
    </source>
</reference>
<comment type="caution">
    <text evidence="4">The sequence shown here is derived from an EMBL/GenBank/DDBJ whole genome shotgun (WGS) entry which is preliminary data.</text>
</comment>
<gene>
    <name evidence="4" type="ORF">FOE67_12875</name>
</gene>
<dbReference type="Proteomes" id="UP000530234">
    <property type="component" value="Unassembled WGS sequence"/>
</dbReference>
<dbReference type="InterPro" id="IPR025161">
    <property type="entry name" value="IS402-like_dom"/>
</dbReference>
<dbReference type="GO" id="GO:0006313">
    <property type="term" value="P:DNA transposition"/>
    <property type="evidence" value="ECO:0007669"/>
    <property type="project" value="InterPro"/>
</dbReference>
<feature type="domain" description="Insertion element IS402-like" evidence="3">
    <location>
        <begin position="11"/>
        <end position="86"/>
    </location>
</feature>
<dbReference type="Pfam" id="PF01609">
    <property type="entry name" value="DDE_Tnp_1"/>
    <property type="match status" value="1"/>
</dbReference>
<dbReference type="GO" id="GO:0004803">
    <property type="term" value="F:transposase activity"/>
    <property type="evidence" value="ECO:0007669"/>
    <property type="project" value="InterPro"/>
</dbReference>
<dbReference type="PANTHER" id="PTHR30007">
    <property type="entry name" value="PHP DOMAIN PROTEIN"/>
    <property type="match status" value="1"/>
</dbReference>
<proteinExistence type="predicted"/>
<keyword evidence="5" id="KW-1185">Reference proteome</keyword>
<feature type="domain" description="Transposase IS4-like" evidence="2">
    <location>
        <begin position="126"/>
        <end position="262"/>
    </location>
</feature>
<evidence type="ECO:0000313" key="4">
    <source>
        <dbReference type="EMBL" id="MBB0230381.1"/>
    </source>
</evidence>
<dbReference type="EMBL" id="VKHS01000271">
    <property type="protein sequence ID" value="MBB0230381.1"/>
    <property type="molecule type" value="Genomic_DNA"/>
</dbReference>
<sequence>MGSGRWGWIVPDGLWEFVEPLLPPERVRPQGGGTRNTPDEAVFAAIVYVLTSGCAWRHLPPCFGISKSTAHRRFLICSRAGVWARSHRAVLDQLAAADLLDLSRVLSDTAHLRAKKGGEHTGPSPVDRGRAGPGMHVLSDTNGLPLVVAVPGGNTHDSQGLKPLPAGLQSRHDPERGRHHRPGRIHADKAYDIPDLRRWMRGKRPAVRIGRKGVESSQRLGRQRWKIERTIALRVGHRRLSPRYERHSRNYLAFLGLAAALVCYKRLHRLTT</sequence>
<dbReference type="AlphaFoldDB" id="A0A7W3T4A0"/>
<dbReference type="PANTHER" id="PTHR30007:SF1">
    <property type="entry name" value="BLR1914 PROTEIN"/>
    <property type="match status" value="1"/>
</dbReference>
<accession>A0A7W3T4A0</accession>
<feature type="region of interest" description="Disordered" evidence="1">
    <location>
        <begin position="149"/>
        <end position="185"/>
    </location>
</feature>
<dbReference type="RefSeq" id="WP_182663773.1">
    <property type="nucleotide sequence ID" value="NZ_VKHS01000271.1"/>
</dbReference>
<dbReference type="Pfam" id="PF13340">
    <property type="entry name" value="DUF4096"/>
    <property type="match status" value="1"/>
</dbReference>
<dbReference type="InterPro" id="IPR002559">
    <property type="entry name" value="Transposase_11"/>
</dbReference>
<evidence type="ECO:0000256" key="1">
    <source>
        <dbReference type="SAM" id="MobiDB-lite"/>
    </source>
</evidence>
<protein>
    <submittedName>
        <fullName evidence="4">IS5 family transposase</fullName>
    </submittedName>
</protein>
<evidence type="ECO:0000259" key="3">
    <source>
        <dbReference type="Pfam" id="PF13340"/>
    </source>
</evidence>
<evidence type="ECO:0000313" key="5">
    <source>
        <dbReference type="Proteomes" id="UP000530234"/>
    </source>
</evidence>
<dbReference type="GO" id="GO:0003677">
    <property type="term" value="F:DNA binding"/>
    <property type="evidence" value="ECO:0007669"/>
    <property type="project" value="InterPro"/>
</dbReference>
<feature type="region of interest" description="Disordered" evidence="1">
    <location>
        <begin position="113"/>
        <end position="135"/>
    </location>
</feature>